<dbReference type="GO" id="GO:0005829">
    <property type="term" value="C:cytosol"/>
    <property type="evidence" value="ECO:0007669"/>
    <property type="project" value="UniProtKB-SubCell"/>
</dbReference>
<dbReference type="GO" id="GO:0016055">
    <property type="term" value="P:Wnt signaling pathway"/>
    <property type="evidence" value="ECO:0007669"/>
    <property type="project" value="UniProtKB-KW"/>
</dbReference>
<evidence type="ECO:0000256" key="8">
    <source>
        <dbReference type="ARBA" id="ARBA00022786"/>
    </source>
</evidence>
<dbReference type="Proteomes" id="UP000007266">
    <property type="component" value="Linkage group 3"/>
</dbReference>
<dbReference type="GO" id="GO:0061630">
    <property type="term" value="F:ubiquitin protein ligase activity"/>
    <property type="evidence" value="ECO:0007669"/>
    <property type="project" value="UniProtKB-UniRule"/>
</dbReference>
<evidence type="ECO:0000256" key="11">
    <source>
        <dbReference type="RuleBase" id="RU367115"/>
    </source>
</evidence>
<dbReference type="UniPathway" id="UPA00143"/>
<dbReference type="Gene3D" id="3.30.40.10">
    <property type="entry name" value="Zinc/RING finger domain, C3HC4 (zinc finger)"/>
    <property type="match status" value="1"/>
</dbReference>
<evidence type="ECO:0000313" key="16">
    <source>
        <dbReference type="Proteomes" id="UP000007266"/>
    </source>
</evidence>
<dbReference type="EMBL" id="KQ971329">
    <property type="protein sequence ID" value="EFA01120.1"/>
    <property type="molecule type" value="Genomic_DNA"/>
</dbReference>
<comment type="pathway">
    <text evidence="11">Protein modification; protein ubiquitination.</text>
</comment>
<keyword evidence="3 11" id="KW-0963">Cytoplasm</keyword>
<dbReference type="PhylomeDB" id="D6WGD8"/>
<dbReference type="Pfam" id="PF02825">
    <property type="entry name" value="WWE"/>
    <property type="match status" value="1"/>
</dbReference>
<comment type="PTM">
    <text evidence="11">Ubiquitinated; autoubiquitinated.</text>
</comment>
<evidence type="ECO:0000256" key="12">
    <source>
        <dbReference type="SAM" id="MobiDB-lite"/>
    </source>
</evidence>
<comment type="function">
    <text evidence="11">E3 ubiquitin-protein ligase that specifically binds poly-ADP-ribosylated proteins and mediates their ubiquitination and subsequent degradation.</text>
</comment>
<dbReference type="STRING" id="7070.D6WGD8"/>
<feature type="region of interest" description="Disordered" evidence="12">
    <location>
        <begin position="224"/>
        <end position="271"/>
    </location>
</feature>
<comment type="domain">
    <text evidence="11">The WWE domain mediates non-covalent poly(ADP-ribose)-binding.</text>
</comment>
<evidence type="ECO:0000256" key="10">
    <source>
        <dbReference type="PROSITE-ProRule" id="PRU00175"/>
    </source>
</evidence>
<dbReference type="PANTHER" id="PTHR13417:SF2">
    <property type="entry name" value="E3 UBIQUITIN-PROTEIN LIGASE RNF146"/>
    <property type="match status" value="1"/>
</dbReference>
<evidence type="ECO:0000256" key="1">
    <source>
        <dbReference type="ARBA" id="ARBA00000900"/>
    </source>
</evidence>
<dbReference type="GO" id="GO:0006511">
    <property type="term" value="P:ubiquitin-dependent protein catabolic process"/>
    <property type="evidence" value="ECO:0000318"/>
    <property type="project" value="GO_Central"/>
</dbReference>
<dbReference type="GO" id="GO:0005737">
    <property type="term" value="C:cytoplasm"/>
    <property type="evidence" value="ECO:0000318"/>
    <property type="project" value="GO_Central"/>
</dbReference>
<dbReference type="GO" id="GO:0051865">
    <property type="term" value="P:protein autoubiquitination"/>
    <property type="evidence" value="ECO:0007669"/>
    <property type="project" value="UniProtKB-UniRule"/>
</dbReference>
<dbReference type="SMART" id="SM00184">
    <property type="entry name" value="RING"/>
    <property type="match status" value="1"/>
</dbReference>
<evidence type="ECO:0000259" key="13">
    <source>
        <dbReference type="PROSITE" id="PS50089"/>
    </source>
</evidence>
<evidence type="ECO:0000256" key="4">
    <source>
        <dbReference type="ARBA" id="ARBA00022679"/>
    </source>
</evidence>
<dbReference type="SMART" id="SM00678">
    <property type="entry name" value="WWE"/>
    <property type="match status" value="2"/>
</dbReference>
<dbReference type="PROSITE" id="PS50089">
    <property type="entry name" value="ZF_RING_2"/>
    <property type="match status" value="1"/>
</dbReference>
<dbReference type="OMA" id="WQYDQRT"/>
<reference evidence="15 16" key="1">
    <citation type="journal article" date="2008" name="Nature">
        <title>The genome of the model beetle and pest Tribolium castaneum.</title>
        <authorList>
            <consortium name="Tribolium Genome Sequencing Consortium"/>
            <person name="Richards S."/>
            <person name="Gibbs R.A."/>
            <person name="Weinstock G.M."/>
            <person name="Brown S.J."/>
            <person name="Denell R."/>
            <person name="Beeman R.W."/>
            <person name="Gibbs R."/>
            <person name="Beeman R.W."/>
            <person name="Brown S.J."/>
            <person name="Bucher G."/>
            <person name="Friedrich M."/>
            <person name="Grimmelikhuijzen C.J."/>
            <person name="Klingler M."/>
            <person name="Lorenzen M."/>
            <person name="Richards S."/>
            <person name="Roth S."/>
            <person name="Schroder R."/>
            <person name="Tautz D."/>
            <person name="Zdobnov E.M."/>
            <person name="Muzny D."/>
            <person name="Gibbs R.A."/>
            <person name="Weinstock G.M."/>
            <person name="Attaway T."/>
            <person name="Bell S."/>
            <person name="Buhay C.J."/>
            <person name="Chandrabose M.N."/>
            <person name="Chavez D."/>
            <person name="Clerk-Blankenburg K.P."/>
            <person name="Cree A."/>
            <person name="Dao M."/>
            <person name="Davis C."/>
            <person name="Chacko J."/>
            <person name="Dinh H."/>
            <person name="Dugan-Rocha S."/>
            <person name="Fowler G."/>
            <person name="Garner T.T."/>
            <person name="Garnes J."/>
            <person name="Gnirke A."/>
            <person name="Hawes A."/>
            <person name="Hernandez J."/>
            <person name="Hines S."/>
            <person name="Holder M."/>
            <person name="Hume J."/>
            <person name="Jhangiani S.N."/>
            <person name="Joshi V."/>
            <person name="Khan Z.M."/>
            <person name="Jackson L."/>
            <person name="Kovar C."/>
            <person name="Kowis A."/>
            <person name="Lee S."/>
            <person name="Lewis L.R."/>
            <person name="Margolis J."/>
            <person name="Morgan M."/>
            <person name="Nazareth L.V."/>
            <person name="Nguyen N."/>
            <person name="Okwuonu G."/>
            <person name="Parker D."/>
            <person name="Richards S."/>
            <person name="Ruiz S.J."/>
            <person name="Santibanez J."/>
            <person name="Savard J."/>
            <person name="Scherer S.E."/>
            <person name="Schneider B."/>
            <person name="Sodergren E."/>
            <person name="Tautz D."/>
            <person name="Vattahil S."/>
            <person name="Villasana D."/>
            <person name="White C.S."/>
            <person name="Wright R."/>
            <person name="Park Y."/>
            <person name="Beeman R.W."/>
            <person name="Lord J."/>
            <person name="Oppert B."/>
            <person name="Lorenzen M."/>
            <person name="Brown S."/>
            <person name="Wang L."/>
            <person name="Savard J."/>
            <person name="Tautz D."/>
            <person name="Richards S."/>
            <person name="Weinstock G."/>
            <person name="Gibbs R.A."/>
            <person name="Liu Y."/>
            <person name="Worley K."/>
            <person name="Weinstock G."/>
            <person name="Elsik C.G."/>
            <person name="Reese J.T."/>
            <person name="Elhaik E."/>
            <person name="Landan G."/>
            <person name="Graur D."/>
            <person name="Arensburger P."/>
            <person name="Atkinson P."/>
            <person name="Beeman R.W."/>
            <person name="Beidler J."/>
            <person name="Brown S.J."/>
            <person name="Demuth J.P."/>
            <person name="Drury D.W."/>
            <person name="Du Y.Z."/>
            <person name="Fujiwara H."/>
            <person name="Lorenzen M."/>
            <person name="Maselli V."/>
            <person name="Osanai M."/>
            <person name="Park Y."/>
            <person name="Robertson H.M."/>
            <person name="Tu Z."/>
            <person name="Wang J.J."/>
            <person name="Wang S."/>
            <person name="Richards S."/>
            <person name="Song H."/>
            <person name="Zhang L."/>
            <person name="Sodergren E."/>
            <person name="Werner D."/>
            <person name="Stanke M."/>
            <person name="Morgenstern B."/>
            <person name="Solovyev V."/>
            <person name="Kosarev P."/>
            <person name="Brown G."/>
            <person name="Chen H.C."/>
            <person name="Ermolaeva O."/>
            <person name="Hlavina W."/>
            <person name="Kapustin Y."/>
            <person name="Kiryutin B."/>
            <person name="Kitts P."/>
            <person name="Maglott D."/>
            <person name="Pruitt K."/>
            <person name="Sapojnikov V."/>
            <person name="Souvorov A."/>
            <person name="Mackey A.J."/>
            <person name="Waterhouse R.M."/>
            <person name="Wyder S."/>
            <person name="Zdobnov E.M."/>
            <person name="Zdobnov E.M."/>
            <person name="Wyder S."/>
            <person name="Kriventseva E.V."/>
            <person name="Kadowaki T."/>
            <person name="Bork P."/>
            <person name="Aranda M."/>
            <person name="Bao R."/>
            <person name="Beermann A."/>
            <person name="Berns N."/>
            <person name="Bolognesi R."/>
            <person name="Bonneton F."/>
            <person name="Bopp D."/>
            <person name="Brown S.J."/>
            <person name="Bucher G."/>
            <person name="Butts T."/>
            <person name="Chaumot A."/>
            <person name="Denell R.E."/>
            <person name="Ferrier D.E."/>
            <person name="Friedrich M."/>
            <person name="Gordon C.M."/>
            <person name="Jindra M."/>
            <person name="Klingler M."/>
            <person name="Lan Q."/>
            <person name="Lattorff H.M."/>
            <person name="Laudet V."/>
            <person name="von Levetsow C."/>
            <person name="Liu Z."/>
            <person name="Lutz R."/>
            <person name="Lynch J.A."/>
            <person name="da Fonseca R.N."/>
            <person name="Posnien N."/>
            <person name="Reuter R."/>
            <person name="Roth S."/>
            <person name="Savard J."/>
            <person name="Schinko J.B."/>
            <person name="Schmitt C."/>
            <person name="Schoppmeier M."/>
            <person name="Schroder R."/>
            <person name="Shippy T.D."/>
            <person name="Simonnet F."/>
            <person name="Marques-Souza H."/>
            <person name="Tautz D."/>
            <person name="Tomoyasu Y."/>
            <person name="Trauner J."/>
            <person name="Van der Zee M."/>
            <person name="Vervoort M."/>
            <person name="Wittkopp N."/>
            <person name="Wimmer E.A."/>
            <person name="Yang X."/>
            <person name="Jones A.K."/>
            <person name="Sattelle D.B."/>
            <person name="Ebert P.R."/>
            <person name="Nelson D."/>
            <person name="Scott J.G."/>
            <person name="Beeman R.W."/>
            <person name="Muthukrishnan S."/>
            <person name="Kramer K.J."/>
            <person name="Arakane Y."/>
            <person name="Beeman R.W."/>
            <person name="Zhu Q."/>
            <person name="Hogenkamp D."/>
            <person name="Dixit R."/>
            <person name="Oppert B."/>
            <person name="Jiang H."/>
            <person name="Zou Z."/>
            <person name="Marshall J."/>
            <person name="Elpidina E."/>
            <person name="Vinokurov K."/>
            <person name="Oppert C."/>
            <person name="Zou Z."/>
            <person name="Evans J."/>
            <person name="Lu Z."/>
            <person name="Zhao P."/>
            <person name="Sumathipala N."/>
            <person name="Altincicek B."/>
            <person name="Vilcinskas A."/>
            <person name="Williams M."/>
            <person name="Hultmark D."/>
            <person name="Hetru C."/>
            <person name="Jiang H."/>
            <person name="Grimmelikhuijzen C.J."/>
            <person name="Hauser F."/>
            <person name="Cazzamali G."/>
            <person name="Williamson M."/>
            <person name="Park Y."/>
            <person name="Li B."/>
            <person name="Tanaka Y."/>
            <person name="Predel R."/>
            <person name="Neupert S."/>
            <person name="Schachtner J."/>
            <person name="Verleyen P."/>
            <person name="Raible F."/>
            <person name="Bork P."/>
            <person name="Friedrich M."/>
            <person name="Walden K.K."/>
            <person name="Robertson H.M."/>
            <person name="Angeli S."/>
            <person name="Foret S."/>
            <person name="Bucher G."/>
            <person name="Schuetz S."/>
            <person name="Maleszka R."/>
            <person name="Wimmer E.A."/>
            <person name="Beeman R.W."/>
            <person name="Lorenzen M."/>
            <person name="Tomoyasu Y."/>
            <person name="Miller S.C."/>
            <person name="Grossmann D."/>
            <person name="Bucher G."/>
        </authorList>
    </citation>
    <scope>NUCLEOTIDE SEQUENCE [LARGE SCALE GENOMIC DNA]</scope>
    <source>
        <strain evidence="15 16">Georgia GA2</strain>
    </source>
</reference>
<dbReference type="GO" id="GO:0008270">
    <property type="term" value="F:zinc ion binding"/>
    <property type="evidence" value="ECO:0007669"/>
    <property type="project" value="UniProtKB-UniRule"/>
</dbReference>
<feature type="domain" description="RING-type" evidence="13">
    <location>
        <begin position="27"/>
        <end position="65"/>
    </location>
</feature>
<keyword evidence="5" id="KW-0879">Wnt signaling pathway</keyword>
<dbReference type="InterPro" id="IPR037197">
    <property type="entry name" value="WWE_dom_sf"/>
</dbReference>
<keyword evidence="4 11" id="KW-0808">Transferase</keyword>
<keyword evidence="9 11" id="KW-0862">Zinc</keyword>
<evidence type="ECO:0000256" key="9">
    <source>
        <dbReference type="ARBA" id="ARBA00022833"/>
    </source>
</evidence>
<evidence type="ECO:0000256" key="7">
    <source>
        <dbReference type="ARBA" id="ARBA00022771"/>
    </source>
</evidence>
<protein>
    <recommendedName>
        <fullName evidence="11">E3 ubiquitin-protein ligase</fullName>
        <ecNumber evidence="11">2.3.2.27</ecNumber>
    </recommendedName>
</protein>
<dbReference type="InterPro" id="IPR033509">
    <property type="entry name" value="RNF146"/>
</dbReference>
<evidence type="ECO:0000256" key="3">
    <source>
        <dbReference type="ARBA" id="ARBA00022490"/>
    </source>
</evidence>
<dbReference type="InterPro" id="IPR004170">
    <property type="entry name" value="WWE_dom"/>
</dbReference>
<dbReference type="Pfam" id="PF13920">
    <property type="entry name" value="zf-C3HC4_3"/>
    <property type="match status" value="1"/>
</dbReference>
<comment type="catalytic activity">
    <reaction evidence="1 11">
        <text>S-ubiquitinyl-[E2 ubiquitin-conjugating enzyme]-L-cysteine + [acceptor protein]-L-lysine = [E2 ubiquitin-conjugating enzyme]-L-cysteine + N(6)-ubiquitinyl-[acceptor protein]-L-lysine.</text>
        <dbReference type="EC" id="2.3.2.27"/>
    </reaction>
</comment>
<organism evidence="15 16">
    <name type="scientific">Tribolium castaneum</name>
    <name type="common">Red flour beetle</name>
    <dbReference type="NCBI Taxonomy" id="7070"/>
    <lineage>
        <taxon>Eukaryota</taxon>
        <taxon>Metazoa</taxon>
        <taxon>Ecdysozoa</taxon>
        <taxon>Arthropoda</taxon>
        <taxon>Hexapoda</taxon>
        <taxon>Insecta</taxon>
        <taxon>Pterygota</taxon>
        <taxon>Neoptera</taxon>
        <taxon>Endopterygota</taxon>
        <taxon>Coleoptera</taxon>
        <taxon>Polyphaga</taxon>
        <taxon>Cucujiformia</taxon>
        <taxon>Tenebrionidae</taxon>
        <taxon>Tenebrionidae incertae sedis</taxon>
        <taxon>Tribolium</taxon>
    </lineage>
</organism>
<gene>
    <name evidence="15" type="primary">AUGUSTUS-3.0.2_10333</name>
    <name evidence="15" type="ORF">TcasGA2_TC010333</name>
</gene>
<keyword evidence="7 10" id="KW-0863">Zinc-finger</keyword>
<dbReference type="HOGENOM" id="CLU_067425_0_0_1"/>
<dbReference type="GO" id="GO:0004842">
    <property type="term" value="F:ubiquitin-protein transferase activity"/>
    <property type="evidence" value="ECO:0000318"/>
    <property type="project" value="GO_Central"/>
</dbReference>
<dbReference type="InParanoid" id="D6WGD8"/>
<name>D6WGD8_TRICA</name>
<keyword evidence="8 11" id="KW-0833">Ubl conjugation pathway</keyword>
<feature type="compositionally biased region" description="Basic and acidic residues" evidence="12">
    <location>
        <begin position="260"/>
        <end position="271"/>
    </location>
</feature>
<dbReference type="eggNOG" id="KOG0824">
    <property type="taxonomic scope" value="Eukaryota"/>
</dbReference>
<dbReference type="PANTHER" id="PTHR13417">
    <property type="entry name" value="E3 UBIQUITIN-PROTEIN LIGASE RNF146"/>
    <property type="match status" value="1"/>
</dbReference>
<dbReference type="InterPro" id="IPR013083">
    <property type="entry name" value="Znf_RING/FYVE/PHD"/>
</dbReference>
<feature type="compositionally biased region" description="Polar residues" evidence="12">
    <location>
        <begin position="238"/>
        <end position="258"/>
    </location>
</feature>
<feature type="domain" description="WWE" evidence="14">
    <location>
        <begin position="130"/>
        <end position="211"/>
    </location>
</feature>
<dbReference type="PROSITE" id="PS00518">
    <property type="entry name" value="ZF_RING_1"/>
    <property type="match status" value="1"/>
</dbReference>
<dbReference type="InterPro" id="IPR018123">
    <property type="entry name" value="WWE-dom_subgr"/>
</dbReference>
<evidence type="ECO:0000256" key="2">
    <source>
        <dbReference type="ARBA" id="ARBA00004514"/>
    </source>
</evidence>
<dbReference type="EC" id="2.3.2.27" evidence="11"/>
<proteinExistence type="predicted"/>
<evidence type="ECO:0000256" key="6">
    <source>
        <dbReference type="ARBA" id="ARBA00022723"/>
    </source>
</evidence>
<dbReference type="CDD" id="cd16546">
    <property type="entry name" value="RING-HC_RNF146"/>
    <property type="match status" value="1"/>
</dbReference>
<dbReference type="InterPro" id="IPR044110">
    <property type="entry name" value="RING-HC_RNF146"/>
</dbReference>
<dbReference type="PROSITE" id="PS50918">
    <property type="entry name" value="WWE"/>
    <property type="match status" value="1"/>
</dbReference>
<keyword evidence="16" id="KW-1185">Reference proteome</keyword>
<evidence type="ECO:0000259" key="14">
    <source>
        <dbReference type="PROSITE" id="PS50918"/>
    </source>
</evidence>
<evidence type="ECO:0000313" key="15">
    <source>
        <dbReference type="EMBL" id="EFA01120.1"/>
    </source>
</evidence>
<dbReference type="GO" id="GO:0072572">
    <property type="term" value="F:poly-ADP-D-ribose binding"/>
    <property type="evidence" value="ECO:0000318"/>
    <property type="project" value="GO_Central"/>
</dbReference>
<dbReference type="SUPFAM" id="SSF57850">
    <property type="entry name" value="RING/U-box"/>
    <property type="match status" value="1"/>
</dbReference>
<sequence>MAEASRKSQLGGPHTKEATEKGDNLECAVCLQNCVHPAQLPCGHIFCFLCVKGIANQSKKCAMCRQEIPKDFIEQPNLLEKPYQREASEGFDGGYQWFYEGKNGWWRYDPRTNEDIEQAFQLNLPLVEILICGEIYVIDITNNWQYCKKTPTRKRRWWQYDERTSREIEAAYKRGEQTSELLIAGFLYIIDLENMLQLRRNEPGRRRKIKRDFATIPKKGIAGLRTPETLDSTEVEVSESSRGPVTPSNTPRSPTSGRESPGEDRELQETIDRITSLQLDTVLYDLH</sequence>
<dbReference type="GO" id="GO:0005634">
    <property type="term" value="C:nucleus"/>
    <property type="evidence" value="ECO:0000318"/>
    <property type="project" value="GO_Central"/>
</dbReference>
<dbReference type="InterPro" id="IPR017907">
    <property type="entry name" value="Znf_RING_CS"/>
</dbReference>
<comment type="subcellular location">
    <subcellularLocation>
        <location evidence="2 11">Cytoplasm</location>
        <location evidence="2 11">Cytosol</location>
    </subcellularLocation>
</comment>
<keyword evidence="6 11" id="KW-0479">Metal-binding</keyword>
<dbReference type="AlphaFoldDB" id="D6WGD8"/>
<accession>D6WGD8</accession>
<dbReference type="InterPro" id="IPR001841">
    <property type="entry name" value="Znf_RING"/>
</dbReference>
<dbReference type="Gene3D" id="3.30.720.50">
    <property type="match status" value="2"/>
</dbReference>
<dbReference type="SUPFAM" id="SSF117839">
    <property type="entry name" value="WWE domain"/>
    <property type="match status" value="2"/>
</dbReference>
<reference evidence="15 16" key="2">
    <citation type="journal article" date="2010" name="Nucleic Acids Res.">
        <title>BeetleBase in 2010: revisions to provide comprehensive genomic information for Tribolium castaneum.</title>
        <authorList>
            <person name="Kim H.S."/>
            <person name="Murphy T."/>
            <person name="Xia J."/>
            <person name="Caragea D."/>
            <person name="Park Y."/>
            <person name="Beeman R.W."/>
            <person name="Lorenzen M.D."/>
            <person name="Butcher S."/>
            <person name="Manak J.R."/>
            <person name="Brown S.J."/>
        </authorList>
    </citation>
    <scope>GENOME REANNOTATION</scope>
    <source>
        <strain evidence="15 16">Georgia GA2</strain>
    </source>
</reference>
<evidence type="ECO:0000256" key="5">
    <source>
        <dbReference type="ARBA" id="ARBA00022687"/>
    </source>
</evidence>